<evidence type="ECO:0000313" key="3">
    <source>
        <dbReference type="Proteomes" id="UP001360953"/>
    </source>
</evidence>
<evidence type="ECO:0000256" key="1">
    <source>
        <dbReference type="SAM" id="MobiDB-lite"/>
    </source>
</evidence>
<comment type="caution">
    <text evidence="2">The sequence shown here is derived from an EMBL/GenBank/DDBJ whole genome shotgun (WGS) entry which is preliminary data.</text>
</comment>
<keyword evidence="3" id="KW-1185">Reference proteome</keyword>
<organism evidence="2 3">
    <name type="scientific">Phyllosticta citribraziliensis</name>
    <dbReference type="NCBI Taxonomy" id="989973"/>
    <lineage>
        <taxon>Eukaryota</taxon>
        <taxon>Fungi</taxon>
        <taxon>Dikarya</taxon>
        <taxon>Ascomycota</taxon>
        <taxon>Pezizomycotina</taxon>
        <taxon>Dothideomycetes</taxon>
        <taxon>Dothideomycetes incertae sedis</taxon>
        <taxon>Botryosphaeriales</taxon>
        <taxon>Phyllostictaceae</taxon>
        <taxon>Phyllosticta</taxon>
    </lineage>
</organism>
<accession>A0ABR1M7L5</accession>
<dbReference type="GeneID" id="92027468"/>
<dbReference type="EMBL" id="JBBPEH010000002">
    <property type="protein sequence ID" value="KAK7542506.1"/>
    <property type="molecule type" value="Genomic_DNA"/>
</dbReference>
<dbReference type="RefSeq" id="XP_066658799.1">
    <property type="nucleotide sequence ID" value="XM_066794562.1"/>
</dbReference>
<protein>
    <submittedName>
        <fullName evidence="2">Uncharacterized protein</fullName>
    </submittedName>
</protein>
<reference evidence="2 3" key="1">
    <citation type="submission" date="2024-04" db="EMBL/GenBank/DDBJ databases">
        <title>Phyllosticta paracitricarpa is synonymous to the EU quarantine fungus P. citricarpa based on phylogenomic analyses.</title>
        <authorList>
            <consortium name="Lawrence Berkeley National Laboratory"/>
            <person name="Van ingen-buijs V.A."/>
            <person name="Van westerhoven A.C."/>
            <person name="Haridas S."/>
            <person name="Skiadas P."/>
            <person name="Martin F."/>
            <person name="Groenewald J.Z."/>
            <person name="Crous P.W."/>
            <person name="Seidl M.F."/>
        </authorList>
    </citation>
    <scope>NUCLEOTIDE SEQUENCE [LARGE SCALE GENOMIC DNA]</scope>
    <source>
        <strain evidence="2 3">CPC 17464</strain>
    </source>
</reference>
<feature type="region of interest" description="Disordered" evidence="1">
    <location>
        <begin position="1"/>
        <end position="26"/>
    </location>
</feature>
<dbReference type="Proteomes" id="UP001360953">
    <property type="component" value="Unassembled WGS sequence"/>
</dbReference>
<sequence>MDEERVGAEAECQATSSNTNERREAKRKSIGEILSLLKMGPTTHHHNYTGPRSRVCGSVSAGLMGAAEPMLLCENAPVIVGRISQVFDSCLLGRGRAEVRKQEVAFGIKWPVGLRVMELDDGEKIRGEGDRLRDRSRPFFLSFCRAYTSRRATSTTFPPPQPVACAISLRLSTYAGDQRTSERLSVREKSKQDNTTLLYDEKTGHANYLGPERRQFRA</sequence>
<name>A0ABR1M7L5_9PEZI</name>
<gene>
    <name evidence="2" type="ORF">J3D65DRAFT_218356</name>
</gene>
<proteinExistence type="predicted"/>
<evidence type="ECO:0000313" key="2">
    <source>
        <dbReference type="EMBL" id="KAK7542506.1"/>
    </source>
</evidence>